<keyword evidence="3 5" id="KW-1133">Transmembrane helix</keyword>
<evidence type="ECO:0000256" key="5">
    <source>
        <dbReference type="SAM" id="Phobius"/>
    </source>
</evidence>
<feature type="transmembrane region" description="Helical" evidence="5">
    <location>
        <begin position="16"/>
        <end position="40"/>
    </location>
</feature>
<name>A0ABQ7GG98_DUNSA</name>
<dbReference type="Pfam" id="PF09801">
    <property type="entry name" value="SYS1"/>
    <property type="match status" value="1"/>
</dbReference>
<keyword evidence="7" id="KW-1185">Reference proteome</keyword>
<feature type="transmembrane region" description="Helical" evidence="5">
    <location>
        <begin position="66"/>
        <end position="87"/>
    </location>
</feature>
<protein>
    <recommendedName>
        <fullName evidence="8">Protein SYS1 homolog</fullName>
    </recommendedName>
</protein>
<dbReference type="InterPro" id="IPR019185">
    <property type="entry name" value="Integral_membrane_SYS1-rel"/>
</dbReference>
<evidence type="ECO:0000313" key="7">
    <source>
        <dbReference type="Proteomes" id="UP000815325"/>
    </source>
</evidence>
<dbReference type="PANTHER" id="PTHR12952:SF1">
    <property type="entry name" value="TRANSMEMBRANE PROTEIN 244"/>
    <property type="match status" value="1"/>
</dbReference>
<comment type="subcellular location">
    <subcellularLocation>
        <location evidence="1">Membrane</location>
        <topology evidence="1">Multi-pass membrane protein</topology>
    </subcellularLocation>
</comment>
<reference evidence="6" key="1">
    <citation type="submission" date="2017-08" db="EMBL/GenBank/DDBJ databases">
        <authorList>
            <person name="Polle J.E."/>
            <person name="Barry K."/>
            <person name="Cushman J."/>
            <person name="Schmutz J."/>
            <person name="Tran D."/>
            <person name="Hathwaick L.T."/>
            <person name="Yim W.C."/>
            <person name="Jenkins J."/>
            <person name="Mckie-Krisberg Z.M."/>
            <person name="Prochnik S."/>
            <person name="Lindquist E."/>
            <person name="Dockter R.B."/>
            <person name="Adam C."/>
            <person name="Molina H."/>
            <person name="Bunkerborg J."/>
            <person name="Jin E."/>
            <person name="Buchheim M."/>
            <person name="Magnuson J."/>
        </authorList>
    </citation>
    <scope>NUCLEOTIDE SEQUENCE</scope>
    <source>
        <strain evidence="6">CCAP 19/18</strain>
    </source>
</reference>
<gene>
    <name evidence="6" type="ORF">DUNSADRAFT_10004</name>
</gene>
<keyword evidence="2 5" id="KW-0812">Transmembrane</keyword>
<feature type="transmembrane region" description="Helical" evidence="5">
    <location>
        <begin position="119"/>
        <end position="143"/>
    </location>
</feature>
<sequence>MAKKSETTTPVVARKLALFLVLFYIIYYVLSIILVGAFGVEWTRLGGFPFRTAMSEFNPKAGGGALGAWLAMVITYVLSLLLAYYVVRATKRTWDYMITTSFIHWVICCLVNQQFPVNWIWWVTLIIATILVSVAAEFAIYFLRDLKEIELDH</sequence>
<evidence type="ECO:0000256" key="3">
    <source>
        <dbReference type="ARBA" id="ARBA00022989"/>
    </source>
</evidence>
<evidence type="ECO:0008006" key="8">
    <source>
        <dbReference type="Google" id="ProtNLM"/>
    </source>
</evidence>
<evidence type="ECO:0000256" key="1">
    <source>
        <dbReference type="ARBA" id="ARBA00004141"/>
    </source>
</evidence>
<comment type="caution">
    <text evidence="6">The sequence shown here is derived from an EMBL/GenBank/DDBJ whole genome shotgun (WGS) entry which is preliminary data.</text>
</comment>
<dbReference type="EMBL" id="MU069800">
    <property type="protein sequence ID" value="KAF5833625.1"/>
    <property type="molecule type" value="Genomic_DNA"/>
</dbReference>
<proteinExistence type="predicted"/>
<evidence type="ECO:0000313" key="6">
    <source>
        <dbReference type="EMBL" id="KAF5833625.1"/>
    </source>
</evidence>
<accession>A0ABQ7GG98</accession>
<keyword evidence="4 5" id="KW-0472">Membrane</keyword>
<dbReference type="Proteomes" id="UP000815325">
    <property type="component" value="Unassembled WGS sequence"/>
</dbReference>
<evidence type="ECO:0000256" key="2">
    <source>
        <dbReference type="ARBA" id="ARBA00022692"/>
    </source>
</evidence>
<dbReference type="PANTHER" id="PTHR12952">
    <property type="entry name" value="SYS1"/>
    <property type="match status" value="1"/>
</dbReference>
<organism evidence="6 7">
    <name type="scientific">Dunaliella salina</name>
    <name type="common">Green alga</name>
    <name type="synonym">Protococcus salinus</name>
    <dbReference type="NCBI Taxonomy" id="3046"/>
    <lineage>
        <taxon>Eukaryota</taxon>
        <taxon>Viridiplantae</taxon>
        <taxon>Chlorophyta</taxon>
        <taxon>core chlorophytes</taxon>
        <taxon>Chlorophyceae</taxon>
        <taxon>CS clade</taxon>
        <taxon>Chlamydomonadales</taxon>
        <taxon>Dunaliellaceae</taxon>
        <taxon>Dunaliella</taxon>
    </lineage>
</organism>
<evidence type="ECO:0000256" key="4">
    <source>
        <dbReference type="ARBA" id="ARBA00023136"/>
    </source>
</evidence>